<gene>
    <name evidence="2" type="ORF">Plil01_000621700</name>
</gene>
<feature type="compositionally biased region" description="Polar residues" evidence="1">
    <location>
        <begin position="61"/>
        <end position="70"/>
    </location>
</feature>
<dbReference type="EMBL" id="BSXW01000273">
    <property type="protein sequence ID" value="GMF17144.1"/>
    <property type="molecule type" value="Genomic_DNA"/>
</dbReference>
<evidence type="ECO:0000313" key="3">
    <source>
        <dbReference type="Proteomes" id="UP001165083"/>
    </source>
</evidence>
<accession>A0A9W6WTQ7</accession>
<proteinExistence type="predicted"/>
<reference evidence="2" key="1">
    <citation type="submission" date="2023-04" db="EMBL/GenBank/DDBJ databases">
        <title>Phytophthora lilii NBRC 32176.</title>
        <authorList>
            <person name="Ichikawa N."/>
            <person name="Sato H."/>
            <person name="Tonouchi N."/>
        </authorList>
    </citation>
    <scope>NUCLEOTIDE SEQUENCE</scope>
    <source>
        <strain evidence="2">NBRC 32176</strain>
    </source>
</reference>
<name>A0A9W6WTQ7_9STRA</name>
<evidence type="ECO:0000313" key="2">
    <source>
        <dbReference type="EMBL" id="GMF17144.1"/>
    </source>
</evidence>
<comment type="caution">
    <text evidence="2">The sequence shown here is derived from an EMBL/GenBank/DDBJ whole genome shotgun (WGS) entry which is preliminary data.</text>
</comment>
<keyword evidence="3" id="KW-1185">Reference proteome</keyword>
<sequence length="116" mass="11757">MGPASVSDFLATGALQGAEHGQTHSSARAVAIAQASLSASKLSQSLPATTNPPNPPLSTAESGQTSSATPASEVPSAATAPAVFTQELHDNLNMFLKTATAYLVMLINDHNKESGP</sequence>
<protein>
    <submittedName>
        <fullName evidence="2">Unnamed protein product</fullName>
    </submittedName>
</protein>
<dbReference type="AlphaFoldDB" id="A0A9W6WTQ7"/>
<evidence type="ECO:0000256" key="1">
    <source>
        <dbReference type="SAM" id="MobiDB-lite"/>
    </source>
</evidence>
<feature type="region of interest" description="Disordered" evidence="1">
    <location>
        <begin position="41"/>
        <end position="77"/>
    </location>
</feature>
<organism evidence="2 3">
    <name type="scientific">Phytophthora lilii</name>
    <dbReference type="NCBI Taxonomy" id="2077276"/>
    <lineage>
        <taxon>Eukaryota</taxon>
        <taxon>Sar</taxon>
        <taxon>Stramenopiles</taxon>
        <taxon>Oomycota</taxon>
        <taxon>Peronosporomycetes</taxon>
        <taxon>Peronosporales</taxon>
        <taxon>Peronosporaceae</taxon>
        <taxon>Phytophthora</taxon>
    </lineage>
</organism>
<dbReference type="Proteomes" id="UP001165083">
    <property type="component" value="Unassembled WGS sequence"/>
</dbReference>
<dbReference type="OrthoDB" id="10523070at2759"/>